<protein>
    <submittedName>
        <fullName evidence="4">3-oxoacyl-[acyl-carrier-protein] reductase</fullName>
    </submittedName>
</protein>
<evidence type="ECO:0000313" key="2">
    <source>
        <dbReference type="EMBL" id="VDO13060.1"/>
    </source>
</evidence>
<dbReference type="AlphaFoldDB" id="A0A0R3TX47"/>
<dbReference type="SUPFAM" id="SSF51735">
    <property type="entry name" value="NAD(P)-binding Rossmann-fold domains"/>
    <property type="match status" value="1"/>
</dbReference>
<reference evidence="2 3" key="2">
    <citation type="submission" date="2018-11" db="EMBL/GenBank/DDBJ databases">
        <authorList>
            <consortium name="Pathogen Informatics"/>
        </authorList>
    </citation>
    <scope>NUCLEOTIDE SEQUENCE [LARGE SCALE GENOMIC DNA]</scope>
</reference>
<evidence type="ECO:0000313" key="3">
    <source>
        <dbReference type="Proteomes" id="UP000278807"/>
    </source>
</evidence>
<dbReference type="InterPro" id="IPR002347">
    <property type="entry name" value="SDR_fam"/>
</dbReference>
<organism evidence="4">
    <name type="scientific">Rodentolepis nana</name>
    <name type="common">Dwarf tapeworm</name>
    <name type="synonym">Hymenolepis nana</name>
    <dbReference type="NCBI Taxonomy" id="102285"/>
    <lineage>
        <taxon>Eukaryota</taxon>
        <taxon>Metazoa</taxon>
        <taxon>Spiralia</taxon>
        <taxon>Lophotrochozoa</taxon>
        <taxon>Platyhelminthes</taxon>
        <taxon>Cestoda</taxon>
        <taxon>Eucestoda</taxon>
        <taxon>Cyclophyllidea</taxon>
        <taxon>Hymenolepididae</taxon>
        <taxon>Rodentolepis</taxon>
    </lineage>
</organism>
<keyword evidence="3" id="KW-1185">Reference proteome</keyword>
<accession>A0A0R3TX47</accession>
<proteinExistence type="predicted"/>
<dbReference type="FunFam" id="3.40.50.720:FF:000084">
    <property type="entry name" value="Short-chain dehydrogenase reductase"/>
    <property type="match status" value="1"/>
</dbReference>
<dbReference type="PRINTS" id="PR00080">
    <property type="entry name" value="SDRFAMILY"/>
</dbReference>
<dbReference type="PROSITE" id="PS00061">
    <property type="entry name" value="ADH_SHORT"/>
    <property type="match status" value="1"/>
</dbReference>
<name>A0A0R3TX47_RODNA</name>
<dbReference type="WBParaSite" id="HNAJ_0001243501-mRNA-1">
    <property type="protein sequence ID" value="HNAJ_0001243501-mRNA-1"/>
    <property type="gene ID" value="HNAJ_0001243501"/>
</dbReference>
<dbReference type="InterPro" id="IPR036291">
    <property type="entry name" value="NAD(P)-bd_dom_sf"/>
</dbReference>
<dbReference type="OrthoDB" id="47007at2759"/>
<dbReference type="Gene3D" id="3.40.50.720">
    <property type="entry name" value="NAD(P)-binding Rossmann-like Domain"/>
    <property type="match status" value="1"/>
</dbReference>
<evidence type="ECO:0000313" key="4">
    <source>
        <dbReference type="WBParaSite" id="HNAJ_0001243501-mRNA-1"/>
    </source>
</evidence>
<keyword evidence="1" id="KW-0560">Oxidoreductase</keyword>
<dbReference type="EMBL" id="UZAE01014299">
    <property type="protein sequence ID" value="VDO13060.1"/>
    <property type="molecule type" value="Genomic_DNA"/>
</dbReference>
<dbReference type="Proteomes" id="UP000278807">
    <property type="component" value="Unassembled WGS sequence"/>
</dbReference>
<sequence length="263" mass="27555">MDILSLAGKNAIVTGASSGIGRATAVLFAKLGAGVALVGRNNVHLEETRKMCQEAAGDSGAGFVVVKADLADVEQVKTAFSQTISHFGKLDILVNNAGYQIKDSVENFDPVAHDQIMSVNVRSVILLSNLAVPKLAESKGCIVNISSVSGNNSFPGILSYAISKAAVEQFTRNAAVELGSKGIRVNCVAPGVVVTELHRTAGYTEQEYQAFLNRARSNNLVGTTGHVDDIAKAVAFLAAPSTGSFINGETIFVDGGWSKMCPR</sequence>
<dbReference type="PRINTS" id="PR00081">
    <property type="entry name" value="GDHRDH"/>
</dbReference>
<evidence type="ECO:0000256" key="1">
    <source>
        <dbReference type="ARBA" id="ARBA00023002"/>
    </source>
</evidence>
<reference evidence="4" key="1">
    <citation type="submission" date="2017-02" db="UniProtKB">
        <authorList>
            <consortium name="WormBaseParasite"/>
        </authorList>
    </citation>
    <scope>IDENTIFICATION</scope>
</reference>
<dbReference type="PANTHER" id="PTHR43975:SF2">
    <property type="entry name" value="EG:BACR7A4.14 PROTEIN-RELATED"/>
    <property type="match status" value="1"/>
</dbReference>
<dbReference type="InterPro" id="IPR020904">
    <property type="entry name" value="Sc_DH/Rdtase_CS"/>
</dbReference>
<dbReference type="Pfam" id="PF13561">
    <property type="entry name" value="adh_short_C2"/>
    <property type="match status" value="1"/>
</dbReference>
<dbReference type="GO" id="GO:0016491">
    <property type="term" value="F:oxidoreductase activity"/>
    <property type="evidence" value="ECO:0007669"/>
    <property type="project" value="UniProtKB-KW"/>
</dbReference>
<dbReference type="STRING" id="102285.A0A0R3TX47"/>
<dbReference type="PANTHER" id="PTHR43975">
    <property type="entry name" value="ZGC:101858"/>
    <property type="match status" value="1"/>
</dbReference>
<gene>
    <name evidence="2" type="ORF">HNAJ_LOCUS12420</name>
</gene>